<comment type="caution">
    <text evidence="3">The sequence shown here is derived from an EMBL/GenBank/DDBJ whole genome shotgun (WGS) entry which is preliminary data.</text>
</comment>
<feature type="region of interest" description="Disordered" evidence="1">
    <location>
        <begin position="43"/>
        <end position="106"/>
    </location>
</feature>
<evidence type="ECO:0000313" key="4">
    <source>
        <dbReference type="Proteomes" id="UP000741013"/>
    </source>
</evidence>
<feature type="compositionally biased region" description="Pro residues" evidence="1">
    <location>
        <begin position="49"/>
        <end position="77"/>
    </location>
</feature>
<evidence type="ECO:0000313" key="3">
    <source>
        <dbReference type="EMBL" id="MBP2183077.1"/>
    </source>
</evidence>
<organism evidence="3 4">
    <name type="scientific">Amycolatopsis magusensis</name>
    <dbReference type="NCBI Taxonomy" id="882444"/>
    <lineage>
        <taxon>Bacteria</taxon>
        <taxon>Bacillati</taxon>
        <taxon>Actinomycetota</taxon>
        <taxon>Actinomycetes</taxon>
        <taxon>Pseudonocardiales</taxon>
        <taxon>Pseudonocardiaceae</taxon>
        <taxon>Amycolatopsis</taxon>
    </lineage>
</organism>
<keyword evidence="4" id="KW-1185">Reference proteome</keyword>
<protein>
    <recommendedName>
        <fullName evidence="2">ARB-07466-like C-terminal domain-containing protein</fullName>
    </recommendedName>
</protein>
<reference evidence="3 4" key="1">
    <citation type="submission" date="2021-03" db="EMBL/GenBank/DDBJ databases">
        <title>Sequencing the genomes of 1000 actinobacteria strains.</title>
        <authorList>
            <person name="Klenk H.-P."/>
        </authorList>
    </citation>
    <scope>NUCLEOTIDE SEQUENCE [LARGE SCALE GENOMIC DNA]</scope>
    <source>
        <strain evidence="3 4">DSM 45510</strain>
    </source>
</reference>
<feature type="compositionally biased region" description="Basic and acidic residues" evidence="1">
    <location>
        <begin position="91"/>
        <end position="100"/>
    </location>
</feature>
<dbReference type="InterPro" id="IPR058593">
    <property type="entry name" value="ARB_07466-like_C"/>
</dbReference>
<gene>
    <name evidence="3" type="ORF">JOM49_004603</name>
</gene>
<sequence>MSGRHRKKVASWKMPAGLGAGVAAVLVVPVWLTGGPWESPQNGVALAVQPPPPALPAPALTSPPPAPTTTTTTPPPSSTTTTTTTPPPETTSEKTPEPEKCGTTLEGTKPHVAQVGNHIKAKFGVDDIGGAAGRSGASDHPEGLALDFMVGTAEGNEIADYILQNRKDFGVTYVIWRQRYNDGSGWSMMEDRGGETANHFDHVHVSFKSGADVDVTC</sequence>
<dbReference type="EMBL" id="JAGGMS010000001">
    <property type="protein sequence ID" value="MBP2183077.1"/>
    <property type="molecule type" value="Genomic_DNA"/>
</dbReference>
<dbReference type="Proteomes" id="UP000741013">
    <property type="component" value="Unassembled WGS sequence"/>
</dbReference>
<evidence type="ECO:0000259" key="2">
    <source>
        <dbReference type="Pfam" id="PF26571"/>
    </source>
</evidence>
<name>A0ABS4PUH4_9PSEU</name>
<dbReference type="Pfam" id="PF26571">
    <property type="entry name" value="VldE"/>
    <property type="match status" value="1"/>
</dbReference>
<dbReference type="RefSeq" id="WP_209666289.1">
    <property type="nucleotide sequence ID" value="NZ_JAGGMS010000001.1"/>
</dbReference>
<proteinExistence type="predicted"/>
<evidence type="ECO:0000256" key="1">
    <source>
        <dbReference type="SAM" id="MobiDB-lite"/>
    </source>
</evidence>
<accession>A0ABS4PUH4</accession>
<feature type="domain" description="ARB-07466-like C-terminal" evidence="2">
    <location>
        <begin position="106"/>
        <end position="200"/>
    </location>
</feature>